<dbReference type="PANTHER" id="PTHR12413">
    <property type="entry name" value="DOLICHYL GLYCOSYLTRANSFERASE"/>
    <property type="match status" value="1"/>
</dbReference>
<reference evidence="11" key="1">
    <citation type="submission" date="2022-11" db="EMBL/GenBank/DDBJ databases">
        <authorList>
            <person name="Hyden B.L."/>
            <person name="Feng K."/>
            <person name="Yates T."/>
            <person name="Jawdy S."/>
            <person name="Smart L.B."/>
            <person name="Muchero W."/>
        </authorList>
    </citation>
    <scope>NUCLEOTIDE SEQUENCE</scope>
    <source>
        <tissue evidence="11">Shoot tip</tissue>
    </source>
</reference>
<evidence type="ECO:0000256" key="6">
    <source>
        <dbReference type="ARBA" id="ARBA00022692"/>
    </source>
</evidence>
<evidence type="ECO:0000313" key="11">
    <source>
        <dbReference type="EMBL" id="KAJ6738783.1"/>
    </source>
</evidence>
<name>A0A9Q0UZ69_9ROSI</name>
<feature type="transmembrane region" description="Helical" evidence="10">
    <location>
        <begin position="27"/>
        <end position="46"/>
    </location>
</feature>
<dbReference type="PANTHER" id="PTHR12413:SF1">
    <property type="entry name" value="DOLICHYL PYROPHOSPHATE MAN9GLCNAC2 ALPHA-1,3-GLUCOSYLTRANSFERASE"/>
    <property type="match status" value="1"/>
</dbReference>
<dbReference type="AlphaFoldDB" id="A0A9Q0UZ69"/>
<evidence type="ECO:0000256" key="4">
    <source>
        <dbReference type="ARBA" id="ARBA00022676"/>
    </source>
</evidence>
<feature type="transmembrane region" description="Helical" evidence="10">
    <location>
        <begin position="300"/>
        <end position="321"/>
    </location>
</feature>
<keyword evidence="9 10" id="KW-0472">Membrane</keyword>
<keyword evidence="5 10" id="KW-0808">Transferase</keyword>
<evidence type="ECO:0000256" key="5">
    <source>
        <dbReference type="ARBA" id="ARBA00022679"/>
    </source>
</evidence>
<feature type="transmembrane region" description="Helical" evidence="10">
    <location>
        <begin position="177"/>
        <end position="193"/>
    </location>
</feature>
<comment type="caution">
    <text evidence="11">The sequence shown here is derived from an EMBL/GenBank/DDBJ whole genome shotgun (WGS) entry which is preliminary data.</text>
</comment>
<evidence type="ECO:0000256" key="2">
    <source>
        <dbReference type="ARBA" id="ARBA00004922"/>
    </source>
</evidence>
<feature type="transmembrane region" description="Helical" evidence="10">
    <location>
        <begin position="422"/>
        <end position="445"/>
    </location>
</feature>
<keyword evidence="7 10" id="KW-0256">Endoplasmic reticulum</keyword>
<dbReference type="GO" id="GO:0005789">
    <property type="term" value="C:endoplasmic reticulum membrane"/>
    <property type="evidence" value="ECO:0007669"/>
    <property type="project" value="UniProtKB-SubCell"/>
</dbReference>
<gene>
    <name evidence="11" type="ORF">OIU74_003704</name>
</gene>
<evidence type="ECO:0000256" key="3">
    <source>
        <dbReference type="ARBA" id="ARBA00008715"/>
    </source>
</evidence>
<comment type="pathway">
    <text evidence="2 10">Protein modification; protein glycosylation.</text>
</comment>
<evidence type="ECO:0000256" key="10">
    <source>
        <dbReference type="RuleBase" id="RU363110"/>
    </source>
</evidence>
<keyword evidence="4 10" id="KW-0328">Glycosyltransferase</keyword>
<evidence type="ECO:0000256" key="9">
    <source>
        <dbReference type="ARBA" id="ARBA00023136"/>
    </source>
</evidence>
<keyword evidence="12" id="KW-1185">Reference proteome</keyword>
<accession>A0A9Q0UZ69</accession>
<comment type="subcellular location">
    <subcellularLocation>
        <location evidence="1 10">Endoplasmic reticulum membrane</location>
        <topology evidence="1 10">Multi-pass membrane protein</topology>
    </subcellularLocation>
</comment>
<feature type="transmembrane region" description="Helical" evidence="10">
    <location>
        <begin position="327"/>
        <end position="344"/>
    </location>
</feature>
<feature type="transmembrane region" description="Helical" evidence="10">
    <location>
        <begin position="143"/>
        <end position="165"/>
    </location>
</feature>
<proteinExistence type="inferred from homology"/>
<evidence type="ECO:0000256" key="8">
    <source>
        <dbReference type="ARBA" id="ARBA00022989"/>
    </source>
</evidence>
<dbReference type="Pfam" id="PF03155">
    <property type="entry name" value="Alg6_Alg8"/>
    <property type="match status" value="2"/>
</dbReference>
<evidence type="ECO:0000256" key="7">
    <source>
        <dbReference type="ARBA" id="ARBA00022824"/>
    </source>
</evidence>
<dbReference type="InterPro" id="IPR004856">
    <property type="entry name" value="Glyco_trans_ALG6/ALG8"/>
</dbReference>
<keyword evidence="8 10" id="KW-1133">Transmembrane helix</keyword>
<feature type="transmembrane region" description="Helical" evidence="10">
    <location>
        <begin position="391"/>
        <end position="410"/>
    </location>
</feature>
<dbReference type="EC" id="2.4.1.-" evidence="10"/>
<dbReference type="GO" id="GO:0042281">
    <property type="term" value="F:dolichyl pyrophosphate Man9GlcNAc2 alpha-1,3-glucosyltransferase activity"/>
    <property type="evidence" value="ECO:0007669"/>
    <property type="project" value="TreeGrafter"/>
</dbReference>
<evidence type="ECO:0000256" key="1">
    <source>
        <dbReference type="ARBA" id="ARBA00004477"/>
    </source>
</evidence>
<feature type="transmembrane region" description="Helical" evidence="10">
    <location>
        <begin position="451"/>
        <end position="473"/>
    </location>
</feature>
<organism evidence="11 12">
    <name type="scientific">Salix koriyanagi</name>
    <dbReference type="NCBI Taxonomy" id="2511006"/>
    <lineage>
        <taxon>Eukaryota</taxon>
        <taxon>Viridiplantae</taxon>
        <taxon>Streptophyta</taxon>
        <taxon>Embryophyta</taxon>
        <taxon>Tracheophyta</taxon>
        <taxon>Spermatophyta</taxon>
        <taxon>Magnoliopsida</taxon>
        <taxon>eudicotyledons</taxon>
        <taxon>Gunneridae</taxon>
        <taxon>Pentapetalae</taxon>
        <taxon>rosids</taxon>
        <taxon>fabids</taxon>
        <taxon>Malpighiales</taxon>
        <taxon>Salicaceae</taxon>
        <taxon>Saliceae</taxon>
        <taxon>Salix</taxon>
    </lineage>
</organism>
<comment type="similarity">
    <text evidence="3 10">Belongs to the ALG6/ALG8 glucosyltransferase family.</text>
</comment>
<protein>
    <recommendedName>
        <fullName evidence="10">Alpha-1,3-glucosyltransferase</fullName>
        <ecNumber evidence="10">2.4.1.-</ecNumber>
    </recommendedName>
</protein>
<dbReference type="Proteomes" id="UP001151752">
    <property type="component" value="Chromosome 4"/>
</dbReference>
<keyword evidence="6 10" id="KW-0812">Transmembrane</keyword>
<sequence>MEKERKKVQKPKRETESNNLYDVSCSFFQKGIMGSFLLISIFGLLLRVSVSLHSYSGAGSPPKFGDFEAQRHWMEITTNLPIKDWYSNTTYNDLSYWGLDYPPLTAYQSYFHGLILKYFDPNSVSLFTSRGHETHFGKLLMRWTVLSSDLLIFFPAVLYFVFVYHGGNRSSGDKSDVAWHIAVILLNPCLILIDHGHFQYNCISLGLTLGAVAAVLSRKNLLACVLFCLSLNHKQMSAYYAPAFFGHLFGSCLRRKNPALEVLSRLAPFERGIYEDYVANFWCSTSILIKWKRLFTTHSLRLVSLVATTLTFLPSMIQQILAPSSKGFLYGLLNSSFAFYLFSFQVHEKSILLPLLPATLLAMELPGVHSMLLMLCALLSMFPLLCRDKLVVPYMALYASSILLYLAPSGRRHIKKHLPRPMITFSIVTIHFVCSLTFHIIYLTIRPPEKYPYLFEAMIMNFCFSHILGFTVYTNAKQWMLSRQIFIWGQRKET</sequence>
<evidence type="ECO:0000313" key="12">
    <source>
        <dbReference type="Proteomes" id="UP001151752"/>
    </source>
</evidence>
<dbReference type="EMBL" id="JAPFFM010000010">
    <property type="protein sequence ID" value="KAJ6738783.1"/>
    <property type="molecule type" value="Genomic_DNA"/>
</dbReference>
<reference evidence="11" key="2">
    <citation type="journal article" date="2023" name="Int. J. Mol. Sci.">
        <title>De Novo Assembly and Annotation of 11 Diverse Shrub Willow (Salix) Genomes Reveals Novel Gene Organization in Sex-Linked Regions.</title>
        <authorList>
            <person name="Hyden B."/>
            <person name="Feng K."/>
            <person name="Yates T.B."/>
            <person name="Jawdy S."/>
            <person name="Cereghino C."/>
            <person name="Smart L.B."/>
            <person name="Muchero W."/>
        </authorList>
    </citation>
    <scope>NUCLEOTIDE SEQUENCE</scope>
    <source>
        <tissue evidence="11">Shoot tip</tissue>
    </source>
</reference>